<comment type="subcellular location">
    <subcellularLocation>
        <location evidence="1">Cell surface</location>
    </subcellularLocation>
</comment>
<dbReference type="EMBL" id="FNPI01000002">
    <property type="protein sequence ID" value="SDY55204.1"/>
    <property type="molecule type" value="Genomic_DNA"/>
</dbReference>
<dbReference type="InterPro" id="IPR016785">
    <property type="entry name" value="ComGD"/>
</dbReference>
<name>A0A1H3KU74_9BACI</name>
<dbReference type="OrthoDB" id="1653576at2"/>
<gene>
    <name evidence="4" type="ORF">SAMN05421736_102246</name>
</gene>
<keyword evidence="2" id="KW-0178">Competence</keyword>
<dbReference type="InterPro" id="IPR012902">
    <property type="entry name" value="N_methyl_site"/>
</dbReference>
<evidence type="ECO:0000313" key="4">
    <source>
        <dbReference type="EMBL" id="SDY55204.1"/>
    </source>
</evidence>
<organism evidence="4 5">
    <name type="scientific">Evansella caseinilytica</name>
    <dbReference type="NCBI Taxonomy" id="1503961"/>
    <lineage>
        <taxon>Bacteria</taxon>
        <taxon>Bacillati</taxon>
        <taxon>Bacillota</taxon>
        <taxon>Bacilli</taxon>
        <taxon>Bacillales</taxon>
        <taxon>Bacillaceae</taxon>
        <taxon>Evansella</taxon>
    </lineage>
</organism>
<dbReference type="NCBIfam" id="NF040982">
    <property type="entry name" value="ComGD"/>
    <property type="match status" value="1"/>
</dbReference>
<evidence type="ECO:0000256" key="3">
    <source>
        <dbReference type="SAM" id="Phobius"/>
    </source>
</evidence>
<dbReference type="GO" id="GO:0030420">
    <property type="term" value="P:establishment of competence for transformation"/>
    <property type="evidence" value="ECO:0007669"/>
    <property type="project" value="UniProtKB-KW"/>
</dbReference>
<keyword evidence="3" id="KW-0812">Transmembrane</keyword>
<dbReference type="PROSITE" id="PS00409">
    <property type="entry name" value="PROKAR_NTER_METHYL"/>
    <property type="match status" value="1"/>
</dbReference>
<dbReference type="Proteomes" id="UP000198935">
    <property type="component" value="Unassembled WGS sequence"/>
</dbReference>
<evidence type="ECO:0000256" key="2">
    <source>
        <dbReference type="ARBA" id="ARBA00023287"/>
    </source>
</evidence>
<dbReference type="AlphaFoldDB" id="A0A1H3KU74"/>
<accession>A0A1H3KU74</accession>
<dbReference type="PIRSF" id="PIRSF021292">
    <property type="entry name" value="Competence_ComGD"/>
    <property type="match status" value="1"/>
</dbReference>
<proteinExistence type="predicted"/>
<dbReference type="GO" id="GO:0009986">
    <property type="term" value="C:cell surface"/>
    <property type="evidence" value="ECO:0007669"/>
    <property type="project" value="UniProtKB-SubCell"/>
</dbReference>
<keyword evidence="3" id="KW-0472">Membrane</keyword>
<reference evidence="5" key="1">
    <citation type="submission" date="2016-10" db="EMBL/GenBank/DDBJ databases">
        <authorList>
            <person name="Varghese N."/>
            <person name="Submissions S."/>
        </authorList>
    </citation>
    <scope>NUCLEOTIDE SEQUENCE [LARGE SCALE GENOMIC DNA]</scope>
    <source>
        <strain evidence="5">SP</strain>
    </source>
</reference>
<dbReference type="STRING" id="1503961.SAMN05421736_102246"/>
<keyword evidence="3" id="KW-1133">Transmembrane helix</keyword>
<evidence type="ECO:0000313" key="5">
    <source>
        <dbReference type="Proteomes" id="UP000198935"/>
    </source>
</evidence>
<feature type="transmembrane region" description="Helical" evidence="3">
    <location>
        <begin position="12"/>
        <end position="33"/>
    </location>
</feature>
<protein>
    <submittedName>
        <fullName evidence="4">Competence protein ComGD</fullName>
    </submittedName>
</protein>
<keyword evidence="5" id="KW-1185">Reference proteome</keyword>
<sequence>MSRCNNQSGYTLLEMIGVVFLLSAALLVCFPMFQQVNEAKHVQYFFKQLELDLYEGQMTAILDGTTVALEFSNDGEHYTVKNLQTSVKKRPFPKGMTVVKGTLDLNGLRFLPAGTISGSGTLKFYHKQDVYSLVLQFVRGRFYVEKNGGVFVY</sequence>
<evidence type="ECO:0000256" key="1">
    <source>
        <dbReference type="ARBA" id="ARBA00004241"/>
    </source>
</evidence>